<keyword evidence="3" id="KW-0969">Cilium</keyword>
<dbReference type="PANTHER" id="PTHR13159">
    <property type="entry name" value="RADIAL SPOKEHEAD-RELATED"/>
    <property type="match status" value="1"/>
</dbReference>
<comment type="caution">
    <text evidence="7">The sequence shown here is derived from an EMBL/GenBank/DDBJ whole genome shotgun (WGS) entry which is preliminary data.</text>
</comment>
<sequence length="510" mass="57463">MGEIFPDDIVQYKANLKKRCGPSGLSSYDVLKSCLRKLITGECKDIQDLASLFRDILNAETEAQESNDVQVEGIDIECLKEERNIFDRFVNEAETEADDIVVQDIYNLSNMFKCTGEGLDAGEFFKLKLAFKKISADYPVESIRFWGKIFGTHKDYYIIECTPGDDDVFEDDLEKKVVQEDTENNSGEQVEDPPLPKSIWKPWPETPPEEVGKGVNSRVYFVSNFPCGPYSRLSHAEPKHIVASRLIYSLFTGDLTASVASFPPFPGTEAHYLRAQIARISAATQLAPQNFYHLRLDSDDDGKNDGDEVVQVECDENEEYVAQPLDEMELEQWVHCRPYILQQGRVTWWNPLEAENETDSDGNRGDDDNTVPPLRGLGVEPQPEQGPPILTPIIEDLEVEGQVPWTIRRYLGGLYLRVSSLLWPGAHTVAQEGAFENIYVGWGLKSTGPVGFQTTLPAIQFEALEEPVEQIDPTPEEEAANEEEEKGDDEEDSDTDDDDDDEKEGEEEED</sequence>
<feature type="region of interest" description="Disordered" evidence="6">
    <location>
        <begin position="355"/>
        <end position="388"/>
    </location>
</feature>
<feature type="region of interest" description="Disordered" evidence="6">
    <location>
        <begin position="465"/>
        <end position="510"/>
    </location>
</feature>
<evidence type="ECO:0000256" key="2">
    <source>
        <dbReference type="ARBA" id="ARBA00022490"/>
    </source>
</evidence>
<dbReference type="Proteomes" id="UP001651158">
    <property type="component" value="Unassembled WGS sequence"/>
</dbReference>
<evidence type="ECO:0000256" key="4">
    <source>
        <dbReference type="ARBA" id="ARBA00023212"/>
    </source>
</evidence>
<proteinExistence type="predicted"/>
<evidence type="ECO:0008006" key="9">
    <source>
        <dbReference type="Google" id="ProtNLM"/>
    </source>
</evidence>
<gene>
    <name evidence="7" type="ORF">TcWFU_000917</name>
</gene>
<feature type="region of interest" description="Disordered" evidence="6">
    <location>
        <begin position="179"/>
        <end position="209"/>
    </location>
</feature>
<dbReference type="PANTHER" id="PTHR13159:SF0">
    <property type="entry name" value="RADIAL SPOKE HEAD 6 HOMOLOG A"/>
    <property type="match status" value="1"/>
</dbReference>
<comment type="subcellular location">
    <subcellularLocation>
        <location evidence="1">Cytoplasm</location>
        <location evidence="1">Cytoskeleton</location>
        <location evidence="1">Cilium axoneme</location>
    </subcellularLocation>
</comment>
<organism evidence="7 8">
    <name type="scientific">Taenia crassiceps</name>
    <dbReference type="NCBI Taxonomy" id="6207"/>
    <lineage>
        <taxon>Eukaryota</taxon>
        <taxon>Metazoa</taxon>
        <taxon>Spiralia</taxon>
        <taxon>Lophotrochozoa</taxon>
        <taxon>Platyhelminthes</taxon>
        <taxon>Cestoda</taxon>
        <taxon>Eucestoda</taxon>
        <taxon>Cyclophyllidea</taxon>
        <taxon>Taeniidae</taxon>
        <taxon>Taenia</taxon>
    </lineage>
</organism>
<protein>
    <recommendedName>
        <fullName evidence="9">Radial spokehead-like protein</fullName>
    </recommendedName>
</protein>
<keyword evidence="8" id="KW-1185">Reference proteome</keyword>
<evidence type="ECO:0000256" key="3">
    <source>
        <dbReference type="ARBA" id="ARBA00023069"/>
    </source>
</evidence>
<keyword evidence="5" id="KW-0966">Cell projection</keyword>
<reference evidence="7 8" key="1">
    <citation type="journal article" date="2022" name="Front. Cell. Infect. Microbiol.">
        <title>The Genomes of Two Strains of Taenia crassiceps the Animal Model for the Study of Human Cysticercosis.</title>
        <authorList>
            <person name="Bobes R.J."/>
            <person name="Estrada K."/>
            <person name="Rios-Valencia D.G."/>
            <person name="Calderon-Gallegos A."/>
            <person name="de la Torre P."/>
            <person name="Carrero J.C."/>
            <person name="Sanchez-Flores A."/>
            <person name="Laclette J.P."/>
        </authorList>
    </citation>
    <scope>NUCLEOTIDE SEQUENCE [LARGE SCALE GENOMIC DNA]</scope>
    <source>
        <strain evidence="7">WFUcys</strain>
    </source>
</reference>
<keyword evidence="4" id="KW-0206">Cytoskeleton</keyword>
<evidence type="ECO:0000256" key="6">
    <source>
        <dbReference type="SAM" id="MobiDB-lite"/>
    </source>
</evidence>
<name>A0ABR4QG34_9CEST</name>
<dbReference type="EMBL" id="JAKROA010000003">
    <property type="protein sequence ID" value="KAL5108414.1"/>
    <property type="molecule type" value="Genomic_DNA"/>
</dbReference>
<accession>A0ABR4QG34</accession>
<dbReference type="InterPro" id="IPR006802">
    <property type="entry name" value="Radial_spoke"/>
</dbReference>
<keyword evidence="2" id="KW-0963">Cytoplasm</keyword>
<evidence type="ECO:0000256" key="1">
    <source>
        <dbReference type="ARBA" id="ARBA00004430"/>
    </source>
</evidence>
<evidence type="ECO:0000256" key="5">
    <source>
        <dbReference type="ARBA" id="ARBA00023273"/>
    </source>
</evidence>
<dbReference type="Pfam" id="PF04712">
    <property type="entry name" value="Radial_spoke"/>
    <property type="match status" value="1"/>
</dbReference>
<evidence type="ECO:0000313" key="8">
    <source>
        <dbReference type="Proteomes" id="UP001651158"/>
    </source>
</evidence>
<evidence type="ECO:0000313" key="7">
    <source>
        <dbReference type="EMBL" id="KAL5108414.1"/>
    </source>
</evidence>